<dbReference type="SUPFAM" id="SSF50630">
    <property type="entry name" value="Acid proteases"/>
    <property type="match status" value="1"/>
</dbReference>
<dbReference type="InterPro" id="IPR034161">
    <property type="entry name" value="Pepsin-like_plant"/>
</dbReference>
<comment type="caution">
    <text evidence="10">The sequence shown here is derived from an EMBL/GenBank/DDBJ whole genome shotgun (WGS) entry which is preliminary data.</text>
</comment>
<evidence type="ECO:0000256" key="1">
    <source>
        <dbReference type="ARBA" id="ARBA00007447"/>
    </source>
</evidence>
<organism evidence="10 11">
    <name type="scientific">Riccia sorocarpa</name>
    <dbReference type="NCBI Taxonomy" id="122646"/>
    <lineage>
        <taxon>Eukaryota</taxon>
        <taxon>Viridiplantae</taxon>
        <taxon>Streptophyta</taxon>
        <taxon>Embryophyta</taxon>
        <taxon>Marchantiophyta</taxon>
        <taxon>Marchantiopsida</taxon>
        <taxon>Marchantiidae</taxon>
        <taxon>Marchantiales</taxon>
        <taxon>Ricciaceae</taxon>
        <taxon>Riccia</taxon>
    </lineage>
</organism>
<dbReference type="PROSITE" id="PS00141">
    <property type="entry name" value="ASP_PROTEASE"/>
    <property type="match status" value="1"/>
</dbReference>
<reference evidence="10 11" key="1">
    <citation type="submission" date="2024-09" db="EMBL/GenBank/DDBJ databases">
        <title>Chromosome-scale assembly of Riccia sorocarpa.</title>
        <authorList>
            <person name="Paukszto L."/>
        </authorList>
    </citation>
    <scope>NUCLEOTIDE SEQUENCE [LARGE SCALE GENOMIC DNA]</scope>
    <source>
        <strain evidence="10">LP-2024</strain>
        <tissue evidence="10">Aerial parts of the thallus</tissue>
    </source>
</reference>
<evidence type="ECO:0000256" key="2">
    <source>
        <dbReference type="ARBA" id="ARBA00022670"/>
    </source>
</evidence>
<dbReference type="Pfam" id="PF14541">
    <property type="entry name" value="TAXi_C"/>
    <property type="match status" value="1"/>
</dbReference>
<feature type="active site" evidence="6">
    <location>
        <position position="385"/>
    </location>
</feature>
<evidence type="ECO:0000256" key="5">
    <source>
        <dbReference type="ARBA" id="ARBA00023180"/>
    </source>
</evidence>
<dbReference type="CDD" id="cd05476">
    <property type="entry name" value="pepsin_A_like_plant"/>
    <property type="match status" value="1"/>
</dbReference>
<feature type="active site" evidence="6">
    <location>
        <position position="162"/>
    </location>
</feature>
<sequence length="510" mass="55114">MGTLGRATLQPVMQGILIIAFFLRVEGTCDGCGPCLKVHQTSCLGTGPPETRGSQQQDWYHQEEVVQTAKSGFNGETVTARRRLGEVSTYASLRAEERATFPDITNPGGKKTTYNSTNSTSGADNLYSFQSMVGSGVRLGSGEYFVDFYVGTPARLFSVIVDTGSDLTWVQCDPCKLCYPQEGNYFNPNASSSYYGLRCNSTSCISAGGFGEDSYGEGGCNPQNPGNCKYFYYYGDQSNTTGDYALETVTFNVSGGAPLQIEQILFGCGHSNVGLFQGSGGLLGLGQGAISFVSQIGNLFGNKFSYCLVARDHPLGIKSPLVFGEDSAYANLENKMQWTPILRNTPVDTFYYVNITGVSVAGEALPISEGVWAFDAQGYGGSIIDSGTTLTYFKPEAYDVISGRIQELISYPMVTSIPVLNICYNVSGVMNPDFPSLTMTFQGDAVMELPFKNYFIRADPGDGVYCLALLPVGPKNMNIIGNFQQQNFHIVYDRGNSRLGFAHVDCSSAL</sequence>
<dbReference type="FunFam" id="2.40.70.10:FF:000034">
    <property type="entry name" value="Aspartyl protease family protein"/>
    <property type="match status" value="1"/>
</dbReference>
<dbReference type="PANTHER" id="PTHR47967">
    <property type="entry name" value="OS07G0603500 PROTEIN-RELATED"/>
    <property type="match status" value="1"/>
</dbReference>
<keyword evidence="2 7" id="KW-0645">Protease</keyword>
<protein>
    <recommendedName>
        <fullName evidence="9">Peptidase A1 domain-containing protein</fullName>
    </recommendedName>
</protein>
<proteinExistence type="inferred from homology"/>
<dbReference type="Pfam" id="PF14543">
    <property type="entry name" value="TAXi_N"/>
    <property type="match status" value="1"/>
</dbReference>
<dbReference type="EMBL" id="JBJQOH010000001">
    <property type="protein sequence ID" value="KAL3698921.1"/>
    <property type="molecule type" value="Genomic_DNA"/>
</dbReference>
<evidence type="ECO:0000256" key="3">
    <source>
        <dbReference type="ARBA" id="ARBA00022750"/>
    </source>
</evidence>
<dbReference type="InterPro" id="IPR032861">
    <property type="entry name" value="TAXi_N"/>
</dbReference>
<dbReference type="PRINTS" id="PR00792">
    <property type="entry name" value="PEPSIN"/>
</dbReference>
<accession>A0ABD3I9E1</accession>
<keyword evidence="8" id="KW-0732">Signal</keyword>
<dbReference type="GO" id="GO:0004190">
    <property type="term" value="F:aspartic-type endopeptidase activity"/>
    <property type="evidence" value="ECO:0007669"/>
    <property type="project" value="UniProtKB-KW"/>
</dbReference>
<evidence type="ECO:0000256" key="7">
    <source>
        <dbReference type="RuleBase" id="RU000454"/>
    </source>
</evidence>
<dbReference type="InterPro" id="IPR051708">
    <property type="entry name" value="Plant_Aspart_Prot_A1"/>
</dbReference>
<evidence type="ECO:0000259" key="9">
    <source>
        <dbReference type="PROSITE" id="PS51767"/>
    </source>
</evidence>
<keyword evidence="3 7" id="KW-0064">Aspartyl protease</keyword>
<dbReference type="InterPro" id="IPR033121">
    <property type="entry name" value="PEPTIDASE_A1"/>
</dbReference>
<feature type="domain" description="Peptidase A1" evidence="9">
    <location>
        <begin position="144"/>
        <end position="502"/>
    </location>
</feature>
<dbReference type="Gene3D" id="2.40.70.10">
    <property type="entry name" value="Acid Proteases"/>
    <property type="match status" value="2"/>
</dbReference>
<feature type="chain" id="PRO_5044810230" description="Peptidase A1 domain-containing protein" evidence="8">
    <location>
        <begin position="28"/>
        <end position="510"/>
    </location>
</feature>
<gene>
    <name evidence="10" type="ORF">R1sor_016943</name>
</gene>
<dbReference type="InterPro" id="IPR001969">
    <property type="entry name" value="Aspartic_peptidase_AS"/>
</dbReference>
<dbReference type="PROSITE" id="PS51767">
    <property type="entry name" value="PEPTIDASE_A1"/>
    <property type="match status" value="1"/>
</dbReference>
<dbReference type="InterPro" id="IPR032799">
    <property type="entry name" value="TAXi_C"/>
</dbReference>
<dbReference type="AlphaFoldDB" id="A0ABD3I9E1"/>
<comment type="similarity">
    <text evidence="1 7">Belongs to the peptidase A1 family.</text>
</comment>
<dbReference type="InterPro" id="IPR021109">
    <property type="entry name" value="Peptidase_aspartic_dom_sf"/>
</dbReference>
<name>A0ABD3I9E1_9MARC</name>
<evidence type="ECO:0000256" key="8">
    <source>
        <dbReference type="SAM" id="SignalP"/>
    </source>
</evidence>
<feature type="signal peptide" evidence="8">
    <location>
        <begin position="1"/>
        <end position="27"/>
    </location>
</feature>
<keyword evidence="5" id="KW-0325">Glycoprotein</keyword>
<dbReference type="GO" id="GO:0006508">
    <property type="term" value="P:proteolysis"/>
    <property type="evidence" value="ECO:0007669"/>
    <property type="project" value="UniProtKB-KW"/>
</dbReference>
<keyword evidence="11" id="KW-1185">Reference proteome</keyword>
<evidence type="ECO:0000313" key="10">
    <source>
        <dbReference type="EMBL" id="KAL3698921.1"/>
    </source>
</evidence>
<evidence type="ECO:0000256" key="4">
    <source>
        <dbReference type="ARBA" id="ARBA00022801"/>
    </source>
</evidence>
<evidence type="ECO:0000256" key="6">
    <source>
        <dbReference type="PIRSR" id="PIRSR601461-1"/>
    </source>
</evidence>
<keyword evidence="4 7" id="KW-0378">Hydrolase</keyword>
<dbReference type="Proteomes" id="UP001633002">
    <property type="component" value="Unassembled WGS sequence"/>
</dbReference>
<evidence type="ECO:0000313" key="11">
    <source>
        <dbReference type="Proteomes" id="UP001633002"/>
    </source>
</evidence>
<dbReference type="PANTHER" id="PTHR47967:SF28">
    <property type="entry name" value="ASPARTYL PROTEASE FAMILY PROTEIN 2-LIKE"/>
    <property type="match status" value="1"/>
</dbReference>
<dbReference type="InterPro" id="IPR001461">
    <property type="entry name" value="Aspartic_peptidase_A1"/>
</dbReference>